<reference evidence="1 2" key="1">
    <citation type="submission" date="2019-07" db="EMBL/GenBank/DDBJ databases">
        <title>Genome sequencing of 100 strains of the haloalkaliphilic chemolithoautotrophic sulfur-oxidizing bacterium Thioalkalivibrio.</title>
        <authorList>
            <person name="Muyzer G."/>
        </authorList>
    </citation>
    <scope>NUCLEOTIDE SEQUENCE [LARGE SCALE GENOMIC DNA]</scope>
    <source>
        <strain evidence="1 2">ASO4-4</strain>
    </source>
</reference>
<dbReference type="Proteomes" id="UP000318307">
    <property type="component" value="Unassembled WGS sequence"/>
</dbReference>
<accession>A0A562RHT6</accession>
<comment type="caution">
    <text evidence="1">The sequence shown here is derived from an EMBL/GenBank/DDBJ whole genome shotgun (WGS) entry which is preliminary data.</text>
</comment>
<dbReference type="EMBL" id="VLLC01000020">
    <property type="protein sequence ID" value="TWI68628.1"/>
    <property type="molecule type" value="Genomic_DNA"/>
</dbReference>
<protein>
    <submittedName>
        <fullName evidence="1">Uncharacterized protein</fullName>
    </submittedName>
</protein>
<keyword evidence="2" id="KW-1185">Reference proteome</keyword>
<dbReference type="AlphaFoldDB" id="A0A562RHT6"/>
<gene>
    <name evidence="1" type="ORF">LZ24_02464</name>
</gene>
<evidence type="ECO:0000313" key="1">
    <source>
        <dbReference type="EMBL" id="TWI68628.1"/>
    </source>
</evidence>
<organism evidence="1 2">
    <name type="scientific">Desulfobotulus alkaliphilus</name>
    <dbReference type="NCBI Taxonomy" id="622671"/>
    <lineage>
        <taxon>Bacteria</taxon>
        <taxon>Pseudomonadati</taxon>
        <taxon>Thermodesulfobacteriota</taxon>
        <taxon>Desulfobacteria</taxon>
        <taxon>Desulfobacterales</taxon>
        <taxon>Desulfobacteraceae</taxon>
        <taxon>Desulfobotulus</taxon>
    </lineage>
</organism>
<proteinExistence type="predicted"/>
<name>A0A562RHT6_9BACT</name>
<sequence>MGNRAAFMNLKKTLNIMKNYTKHIPPVPKEGRFYRTYDGSIVYIFEVNHDMGRASAVILQNGSDIIECGDKYDLTLDGYHDADDVTGECVLGLQELLDIRLPAGDVAIPE</sequence>
<evidence type="ECO:0000313" key="2">
    <source>
        <dbReference type="Proteomes" id="UP000318307"/>
    </source>
</evidence>
<dbReference type="RefSeq" id="WP_222427625.1">
    <property type="nucleotide sequence ID" value="NZ_VLLC01000020.1"/>
</dbReference>